<dbReference type="Gene3D" id="3.30.420.10">
    <property type="entry name" value="Ribonuclease H-like superfamily/Ribonuclease H"/>
    <property type="match status" value="1"/>
</dbReference>
<gene>
    <name evidence="1" type="ORF">DGAL_LOCUS8910</name>
</gene>
<name>A0A8J2W5A0_9CRUS</name>
<dbReference type="Proteomes" id="UP000789390">
    <property type="component" value="Unassembled WGS sequence"/>
</dbReference>
<keyword evidence="2" id="KW-1185">Reference proteome</keyword>
<protein>
    <submittedName>
        <fullName evidence="1">Uncharacterized protein</fullName>
    </submittedName>
</protein>
<organism evidence="1 2">
    <name type="scientific">Daphnia galeata</name>
    <dbReference type="NCBI Taxonomy" id="27404"/>
    <lineage>
        <taxon>Eukaryota</taxon>
        <taxon>Metazoa</taxon>
        <taxon>Ecdysozoa</taxon>
        <taxon>Arthropoda</taxon>
        <taxon>Crustacea</taxon>
        <taxon>Branchiopoda</taxon>
        <taxon>Diplostraca</taxon>
        <taxon>Cladocera</taxon>
        <taxon>Anomopoda</taxon>
        <taxon>Daphniidae</taxon>
        <taxon>Daphnia</taxon>
    </lineage>
</organism>
<evidence type="ECO:0000313" key="1">
    <source>
        <dbReference type="EMBL" id="CAH0105838.1"/>
    </source>
</evidence>
<evidence type="ECO:0000313" key="2">
    <source>
        <dbReference type="Proteomes" id="UP000789390"/>
    </source>
</evidence>
<comment type="caution">
    <text evidence="1">The sequence shown here is derived from an EMBL/GenBank/DDBJ whole genome shotgun (WGS) entry which is preliminary data.</text>
</comment>
<reference evidence="1" key="1">
    <citation type="submission" date="2021-11" db="EMBL/GenBank/DDBJ databases">
        <authorList>
            <person name="Schell T."/>
        </authorList>
    </citation>
    <scope>NUCLEOTIDE SEQUENCE</scope>
    <source>
        <strain evidence="1">M5</strain>
    </source>
</reference>
<sequence>MTQRELFAREFSGSSFSFWRNAIFVDERRFGLKSDGEIYSTCPNRSRRGTVLACGAVSADWPRSLHRIEHGHLNTEKYLEVMDSMVSPGRTIFSTNNPVHGSVVATQYISSRQASSILWPPRSLDIMPMTLIWKHFVDELNYATSIVSNPDQLWGEMEIVWLDFIANNSFVYPTTVGYVWLDLGKIVDEFQ</sequence>
<dbReference type="AlphaFoldDB" id="A0A8J2W5A0"/>
<dbReference type="GO" id="GO:0003676">
    <property type="term" value="F:nucleic acid binding"/>
    <property type="evidence" value="ECO:0007669"/>
    <property type="project" value="InterPro"/>
</dbReference>
<accession>A0A8J2W5A0</accession>
<dbReference type="InterPro" id="IPR036397">
    <property type="entry name" value="RNaseH_sf"/>
</dbReference>
<dbReference type="EMBL" id="CAKKLH010000201">
    <property type="protein sequence ID" value="CAH0105838.1"/>
    <property type="molecule type" value="Genomic_DNA"/>
</dbReference>
<proteinExistence type="predicted"/>